<dbReference type="EMBL" id="CAJVQC010006027">
    <property type="protein sequence ID" value="CAG8561645.1"/>
    <property type="molecule type" value="Genomic_DNA"/>
</dbReference>
<accession>A0ACA9M1M8</accession>
<organism evidence="1 2">
    <name type="scientific">Racocetra persica</name>
    <dbReference type="NCBI Taxonomy" id="160502"/>
    <lineage>
        <taxon>Eukaryota</taxon>
        <taxon>Fungi</taxon>
        <taxon>Fungi incertae sedis</taxon>
        <taxon>Mucoromycota</taxon>
        <taxon>Glomeromycotina</taxon>
        <taxon>Glomeromycetes</taxon>
        <taxon>Diversisporales</taxon>
        <taxon>Gigasporaceae</taxon>
        <taxon>Racocetra</taxon>
    </lineage>
</organism>
<sequence length="141" mass="15384">MRTNGETAANSAKYRFYEPLEPTGLVMNETLIVGQAEEVPAEPISRQVAATGTLGMSEQKGTINGQEIILPPGTNLPIAGLREKIIACAEKGINKVVLSKFQSSPNLLVKKDDLNPTIELKFPDYQEVVPTEIKAKIKKIH</sequence>
<proteinExistence type="predicted"/>
<name>A0ACA9M1M8_9GLOM</name>
<comment type="caution">
    <text evidence="1">The sequence shown here is derived from an EMBL/GenBank/DDBJ whole genome shotgun (WGS) entry which is preliminary data.</text>
</comment>
<evidence type="ECO:0000313" key="2">
    <source>
        <dbReference type="Proteomes" id="UP000789920"/>
    </source>
</evidence>
<dbReference type="Proteomes" id="UP000789920">
    <property type="component" value="Unassembled WGS sequence"/>
</dbReference>
<protein>
    <submittedName>
        <fullName evidence="1">22934_t:CDS:1</fullName>
    </submittedName>
</protein>
<keyword evidence="2" id="KW-1185">Reference proteome</keyword>
<reference evidence="1" key="1">
    <citation type="submission" date="2021-06" db="EMBL/GenBank/DDBJ databases">
        <authorList>
            <person name="Kallberg Y."/>
            <person name="Tangrot J."/>
            <person name="Rosling A."/>
        </authorList>
    </citation>
    <scope>NUCLEOTIDE SEQUENCE</scope>
    <source>
        <strain evidence="1">MA461A</strain>
    </source>
</reference>
<gene>
    <name evidence="1" type="ORF">RPERSI_LOCUS4388</name>
</gene>
<evidence type="ECO:0000313" key="1">
    <source>
        <dbReference type="EMBL" id="CAG8561645.1"/>
    </source>
</evidence>